<evidence type="ECO:0000313" key="12">
    <source>
        <dbReference type="Proteomes" id="UP000252255"/>
    </source>
</evidence>
<dbReference type="SUPFAM" id="SSF55205">
    <property type="entry name" value="EPT/RTPC-like"/>
    <property type="match status" value="1"/>
</dbReference>
<accession>A0A367X5H0</accession>
<evidence type="ECO:0000313" key="11">
    <source>
        <dbReference type="EMBL" id="RCK48926.1"/>
    </source>
</evidence>
<dbReference type="CDD" id="cd01556">
    <property type="entry name" value="EPSP_synthase"/>
    <property type="match status" value="1"/>
</dbReference>
<feature type="active site" description="Proton acceptor" evidence="8">
    <location>
        <position position="328"/>
    </location>
</feature>
<dbReference type="EMBL" id="JPWI01000001">
    <property type="protein sequence ID" value="RCK48926.1"/>
    <property type="molecule type" value="Genomic_DNA"/>
</dbReference>
<dbReference type="OrthoDB" id="9809920at2"/>
<feature type="compositionally biased region" description="Polar residues" evidence="9">
    <location>
        <begin position="1"/>
        <end position="14"/>
    </location>
</feature>
<dbReference type="GO" id="GO:0009073">
    <property type="term" value="P:aromatic amino acid family biosynthetic process"/>
    <property type="evidence" value="ECO:0007669"/>
    <property type="project" value="UniProtKB-KW"/>
</dbReference>
<name>A0A367X5H0_9PROT</name>
<feature type="binding site" evidence="8">
    <location>
        <position position="129"/>
    </location>
    <ligand>
        <name>phosphoenolpyruvate</name>
        <dbReference type="ChEBI" id="CHEBI:58702"/>
    </ligand>
</feature>
<evidence type="ECO:0000256" key="7">
    <source>
        <dbReference type="ARBA" id="ARBA00044633"/>
    </source>
</evidence>
<comment type="pathway">
    <text evidence="1 8">Metabolic intermediate biosynthesis; chorismate biosynthesis; chorismate from D-erythrose 4-phosphate and phosphoenolpyruvate: step 6/7.</text>
</comment>
<comment type="subcellular location">
    <subcellularLocation>
        <location evidence="8">Cytoplasm</location>
    </subcellularLocation>
</comment>
<evidence type="ECO:0000256" key="1">
    <source>
        <dbReference type="ARBA" id="ARBA00004811"/>
    </source>
</evidence>
<feature type="binding site" evidence="8">
    <location>
        <position position="176"/>
    </location>
    <ligand>
        <name>3-phosphoshikimate</name>
        <dbReference type="ChEBI" id="CHEBI:145989"/>
    </ligand>
</feature>
<reference evidence="11 12" key="1">
    <citation type="submission" date="2014-07" db="EMBL/GenBank/DDBJ databases">
        <title>Draft genome sequence of Thalassospira profundimaris PR54-5.</title>
        <authorList>
            <person name="Lai Q."/>
            <person name="Shao Z."/>
        </authorList>
    </citation>
    <scope>NUCLEOTIDE SEQUENCE [LARGE SCALE GENOMIC DNA]</scope>
    <source>
        <strain evidence="11 12">PR54-5</strain>
    </source>
</reference>
<evidence type="ECO:0000256" key="2">
    <source>
        <dbReference type="ARBA" id="ARBA00009948"/>
    </source>
</evidence>
<comment type="function">
    <text evidence="8">Catalyzes the transfer of the enolpyruvyl moiety of phosphoenolpyruvate (PEP) to the 5-hydroxyl of shikimate-3-phosphate (S3P) to produce enolpyruvyl shikimate-3-phosphate and inorganic phosphate.</text>
</comment>
<dbReference type="GO" id="GO:0005737">
    <property type="term" value="C:cytoplasm"/>
    <property type="evidence" value="ECO:0007669"/>
    <property type="project" value="UniProtKB-SubCell"/>
</dbReference>
<dbReference type="RefSeq" id="WP_114096222.1">
    <property type="nucleotide sequence ID" value="NZ_JPWI01000001.1"/>
</dbReference>
<feature type="region of interest" description="Disordered" evidence="9">
    <location>
        <begin position="1"/>
        <end position="26"/>
    </location>
</feature>
<evidence type="ECO:0000256" key="9">
    <source>
        <dbReference type="SAM" id="MobiDB-lite"/>
    </source>
</evidence>
<dbReference type="Gene3D" id="3.65.10.10">
    <property type="entry name" value="Enolpyruvate transferase domain"/>
    <property type="match status" value="2"/>
</dbReference>
<dbReference type="PROSITE" id="PS00104">
    <property type="entry name" value="EPSP_SYNTHASE_1"/>
    <property type="match status" value="1"/>
</dbReference>
<comment type="caution">
    <text evidence="8">Lacks conserved residue(s) required for the propagation of feature annotation.</text>
</comment>
<feature type="domain" description="Enolpyruvate transferase" evidence="10">
    <location>
        <begin position="14"/>
        <end position="434"/>
    </location>
</feature>
<keyword evidence="3 8" id="KW-0963">Cytoplasm</keyword>
<protein>
    <recommendedName>
        <fullName evidence="8">3-phosphoshikimate 1-carboxyvinyltransferase</fullName>
        <ecNumber evidence="8">2.5.1.19</ecNumber>
    </recommendedName>
    <alternativeName>
        <fullName evidence="8">5-enolpyruvylshikimate-3-phosphate synthase</fullName>
        <shortName evidence="8">EPSP synthase</shortName>
        <shortName evidence="8">EPSPS</shortName>
    </alternativeName>
</protein>
<feature type="binding site" evidence="8">
    <location>
        <position position="28"/>
    </location>
    <ligand>
        <name>phosphoenolpyruvate</name>
        <dbReference type="ChEBI" id="CHEBI:58702"/>
    </ligand>
</feature>
<dbReference type="NCBIfam" id="TIGR01356">
    <property type="entry name" value="aroA"/>
    <property type="match status" value="1"/>
</dbReference>
<dbReference type="EC" id="2.5.1.19" evidence="8"/>
<evidence type="ECO:0000256" key="3">
    <source>
        <dbReference type="ARBA" id="ARBA00022490"/>
    </source>
</evidence>
<dbReference type="InterPro" id="IPR001986">
    <property type="entry name" value="Enolpyruvate_Tfrase_dom"/>
</dbReference>
<dbReference type="InterPro" id="IPR023193">
    <property type="entry name" value="EPSP_synthase_CS"/>
</dbReference>
<dbReference type="AlphaFoldDB" id="A0A367X5H0"/>
<dbReference type="InterPro" id="IPR013792">
    <property type="entry name" value="RNA3'P_cycl/enolpyr_Trfase_a/b"/>
</dbReference>
<sequence>MSSSQTKRPLSSAKTGPISGDIRVPGDKSISHRSLMFGGLAIGTTKVTGLLEGEDVLATADAMRKLGATVTRDDDGTWHVTGVGVGALREPDSVIDMGNAGTGIRLMAGIVATHPITTFFTGDASLCKRPMGRVADPLSEFGAQFITRDRGRPPMAVIGTDEAKPVTYTLPMASAQVKSAVMLAGLNTTGTTTVIEPKPSRDHTERMLRHFGVDVDVKVNDDGGRTVSLTGPVEMKAADIVVPTDPSSAAFPMVAALINPDSRVIIRDVCLNPLRTGLITTLIEMGGDITITNEREEAGETIGDLVVTGKNRLKGIVVPAERAPSMIDEYPVLAVAAAYADGETRMCDLEELRVKESDRLAAVAAGLEANGVIHRIEGDDLIVTGGVVPGGGMVETHLDHRIAMSFLVLGLGAEKPVSVDDANPIATSFPNFEKLMGDMGAKFALHS</sequence>
<dbReference type="InterPro" id="IPR006264">
    <property type="entry name" value="EPSP_synthase"/>
</dbReference>
<evidence type="ECO:0000256" key="6">
    <source>
        <dbReference type="ARBA" id="ARBA00023141"/>
    </source>
</evidence>
<feature type="binding site" evidence="8">
    <location>
        <position position="174"/>
    </location>
    <ligand>
        <name>3-phosphoshikimate</name>
        <dbReference type="ChEBI" id="CHEBI:145989"/>
    </ligand>
</feature>
<evidence type="ECO:0000256" key="4">
    <source>
        <dbReference type="ARBA" id="ARBA00022605"/>
    </source>
</evidence>
<feature type="binding site" evidence="8">
    <location>
        <position position="33"/>
    </location>
    <ligand>
        <name>3-phosphoshikimate</name>
        <dbReference type="ChEBI" id="CHEBI:145989"/>
    </ligand>
</feature>
<dbReference type="PIRSF" id="PIRSF000505">
    <property type="entry name" value="EPSPS"/>
    <property type="match status" value="1"/>
</dbReference>
<feature type="binding site" evidence="8">
    <location>
        <position position="29"/>
    </location>
    <ligand>
        <name>3-phosphoshikimate</name>
        <dbReference type="ChEBI" id="CHEBI:145989"/>
    </ligand>
</feature>
<dbReference type="PANTHER" id="PTHR21090">
    <property type="entry name" value="AROM/DEHYDROQUINATE SYNTHASE"/>
    <property type="match status" value="1"/>
</dbReference>
<feature type="binding site" evidence="8">
    <location>
        <position position="328"/>
    </location>
    <ligand>
        <name>3-phosphoshikimate</name>
        <dbReference type="ChEBI" id="CHEBI:145989"/>
    </ligand>
</feature>
<evidence type="ECO:0000256" key="5">
    <source>
        <dbReference type="ARBA" id="ARBA00022679"/>
    </source>
</evidence>
<dbReference type="FunFam" id="3.65.10.10:FF:000005">
    <property type="entry name" value="3-phosphoshikimate 1-carboxyvinyltransferase"/>
    <property type="match status" value="1"/>
</dbReference>
<comment type="similarity">
    <text evidence="2 8">Belongs to the EPSP synthase family.</text>
</comment>
<feature type="binding site" evidence="8">
    <location>
        <position position="401"/>
    </location>
    <ligand>
        <name>phosphoenolpyruvate</name>
        <dbReference type="ChEBI" id="CHEBI:58702"/>
    </ligand>
</feature>
<comment type="caution">
    <text evidence="11">The sequence shown here is derived from an EMBL/GenBank/DDBJ whole genome shotgun (WGS) entry which is preliminary data.</text>
</comment>
<dbReference type="InterPro" id="IPR036968">
    <property type="entry name" value="Enolpyruvate_Tfrase_sf"/>
</dbReference>
<keyword evidence="4 8" id="KW-0028">Amino-acid biosynthesis</keyword>
<dbReference type="PANTHER" id="PTHR21090:SF5">
    <property type="entry name" value="PENTAFUNCTIONAL AROM POLYPEPTIDE"/>
    <property type="match status" value="1"/>
</dbReference>
<comment type="subunit">
    <text evidence="8">Monomer.</text>
</comment>
<feature type="binding site" evidence="8">
    <location>
        <position position="101"/>
    </location>
    <ligand>
        <name>phosphoenolpyruvate</name>
        <dbReference type="ChEBI" id="CHEBI:58702"/>
    </ligand>
</feature>
<dbReference type="GO" id="GO:0008652">
    <property type="term" value="P:amino acid biosynthetic process"/>
    <property type="evidence" value="ECO:0007669"/>
    <property type="project" value="UniProtKB-KW"/>
</dbReference>
<dbReference type="HAMAP" id="MF_00210">
    <property type="entry name" value="EPSP_synth"/>
    <property type="match status" value="1"/>
</dbReference>
<comment type="catalytic activity">
    <reaction evidence="7">
        <text>3-phosphoshikimate + phosphoenolpyruvate = 5-O-(1-carboxyvinyl)-3-phosphoshikimate + phosphate</text>
        <dbReference type="Rhea" id="RHEA:21256"/>
        <dbReference type="ChEBI" id="CHEBI:43474"/>
        <dbReference type="ChEBI" id="CHEBI:57701"/>
        <dbReference type="ChEBI" id="CHEBI:58702"/>
        <dbReference type="ChEBI" id="CHEBI:145989"/>
        <dbReference type="EC" id="2.5.1.19"/>
    </reaction>
    <physiologicalReaction direction="left-to-right" evidence="7">
        <dbReference type="Rhea" id="RHEA:21257"/>
    </physiologicalReaction>
</comment>
<feature type="binding site" evidence="8">
    <location>
        <position position="359"/>
    </location>
    <ligand>
        <name>phosphoenolpyruvate</name>
        <dbReference type="ChEBI" id="CHEBI:58702"/>
    </ligand>
</feature>
<feature type="binding site" evidence="8">
    <location>
        <position position="176"/>
    </location>
    <ligand>
        <name>phosphoenolpyruvate</name>
        <dbReference type="ChEBI" id="CHEBI:58702"/>
    </ligand>
</feature>
<feature type="binding site" evidence="8">
    <location>
        <position position="355"/>
    </location>
    <ligand>
        <name>3-phosphoshikimate</name>
        <dbReference type="ChEBI" id="CHEBI:145989"/>
    </ligand>
</feature>
<dbReference type="UniPathway" id="UPA00053">
    <property type="reaction ID" value="UER00089"/>
</dbReference>
<keyword evidence="6 8" id="KW-0057">Aromatic amino acid biosynthesis</keyword>
<dbReference type="GO" id="GO:0009423">
    <property type="term" value="P:chorismate biosynthetic process"/>
    <property type="evidence" value="ECO:0007669"/>
    <property type="project" value="UniProtKB-UniRule"/>
</dbReference>
<feature type="binding site" evidence="8">
    <location>
        <position position="28"/>
    </location>
    <ligand>
        <name>3-phosphoshikimate</name>
        <dbReference type="ChEBI" id="CHEBI:145989"/>
    </ligand>
</feature>
<dbReference type="Proteomes" id="UP000252255">
    <property type="component" value="Unassembled WGS sequence"/>
</dbReference>
<evidence type="ECO:0000256" key="8">
    <source>
        <dbReference type="HAMAP-Rule" id="MF_00210"/>
    </source>
</evidence>
<gene>
    <name evidence="8" type="primary">aroA</name>
    <name evidence="11" type="ORF">TH30_00910</name>
</gene>
<dbReference type="GO" id="GO:0003866">
    <property type="term" value="F:3-phosphoshikimate 1-carboxyvinyltransferase activity"/>
    <property type="evidence" value="ECO:0007669"/>
    <property type="project" value="UniProtKB-UniRule"/>
</dbReference>
<evidence type="ECO:0000259" key="10">
    <source>
        <dbReference type="Pfam" id="PF00275"/>
    </source>
</evidence>
<organism evidence="11 12">
    <name type="scientific">Thalassospira profundimaris</name>
    <dbReference type="NCBI Taxonomy" id="502049"/>
    <lineage>
        <taxon>Bacteria</taxon>
        <taxon>Pseudomonadati</taxon>
        <taxon>Pseudomonadota</taxon>
        <taxon>Alphaproteobacteria</taxon>
        <taxon>Rhodospirillales</taxon>
        <taxon>Thalassospiraceae</taxon>
        <taxon>Thalassospira</taxon>
    </lineage>
</organism>
<proteinExistence type="inferred from homology"/>
<dbReference type="PROSITE" id="PS00885">
    <property type="entry name" value="EPSP_SYNTHASE_2"/>
    <property type="match status" value="1"/>
</dbReference>
<dbReference type="Pfam" id="PF00275">
    <property type="entry name" value="EPSP_synthase"/>
    <property type="match status" value="1"/>
</dbReference>
<keyword evidence="5 8" id="KW-0808">Transferase</keyword>